<keyword evidence="1 2" id="KW-0732">Signal</keyword>
<gene>
    <name evidence="3" type="ORF">GCM10009560_44650</name>
</gene>
<evidence type="ECO:0000313" key="4">
    <source>
        <dbReference type="Proteomes" id="UP001501578"/>
    </source>
</evidence>
<dbReference type="PANTHER" id="PTHR30006">
    <property type="entry name" value="THIAMINE-BINDING PERIPLASMIC PROTEIN-RELATED"/>
    <property type="match status" value="1"/>
</dbReference>
<name>A0ABP4AI40_9ACTN</name>
<feature type="chain" id="PRO_5045195006" evidence="2">
    <location>
        <begin position="18"/>
        <end position="344"/>
    </location>
</feature>
<dbReference type="Pfam" id="PF13416">
    <property type="entry name" value="SBP_bac_8"/>
    <property type="match status" value="1"/>
</dbReference>
<organism evidence="3 4">
    <name type="scientific">Nonomuraea longicatena</name>
    <dbReference type="NCBI Taxonomy" id="83682"/>
    <lineage>
        <taxon>Bacteria</taxon>
        <taxon>Bacillati</taxon>
        <taxon>Actinomycetota</taxon>
        <taxon>Actinomycetes</taxon>
        <taxon>Streptosporangiales</taxon>
        <taxon>Streptosporangiaceae</taxon>
        <taxon>Nonomuraea</taxon>
    </lineage>
</organism>
<dbReference type="Proteomes" id="UP001501578">
    <property type="component" value="Unassembled WGS sequence"/>
</dbReference>
<sequence>MTWRAALPALLVLVATACGGTPETARGTLVVSVFGYAADRVEEAVVTPFERQTGIDVVLETGGNADRLSKLRANRTAPTVDVVLMSDLYAAMGEKEGLFDTLDPARLPNLADAHAFARNPRGYGPAYTYALLGIAYRTDRLAAAPTLDRLGAAPYQGQVALPGTAVSAGVPFLLALAQAYGSGPADVEAAFRALARLEPGVLTFYNRSTELASLLDRGEVVMAPSLDIFAVDLVERGRPIAWTPPDFGRYLITNRVELVKGSPNRAMGERFIDYLLSRPVQERAATAFHDKPVNRTARLPPALTRVSGAAAADPIGAGFRPIDLDFVMRHHHAWIQRFAREIAG</sequence>
<reference evidence="4" key="1">
    <citation type="journal article" date="2019" name="Int. J. Syst. Evol. Microbiol.">
        <title>The Global Catalogue of Microorganisms (GCM) 10K type strain sequencing project: providing services to taxonomists for standard genome sequencing and annotation.</title>
        <authorList>
            <consortium name="The Broad Institute Genomics Platform"/>
            <consortium name="The Broad Institute Genome Sequencing Center for Infectious Disease"/>
            <person name="Wu L."/>
            <person name="Ma J."/>
        </authorList>
    </citation>
    <scope>NUCLEOTIDE SEQUENCE [LARGE SCALE GENOMIC DNA]</scope>
    <source>
        <strain evidence="4">JCM 11136</strain>
    </source>
</reference>
<accession>A0ABP4AI40</accession>
<dbReference type="Gene3D" id="3.40.190.10">
    <property type="entry name" value="Periplasmic binding protein-like II"/>
    <property type="match status" value="2"/>
</dbReference>
<dbReference type="RefSeq" id="WP_343951879.1">
    <property type="nucleotide sequence ID" value="NZ_BAAAHQ010000023.1"/>
</dbReference>
<evidence type="ECO:0000256" key="2">
    <source>
        <dbReference type="SAM" id="SignalP"/>
    </source>
</evidence>
<dbReference type="EMBL" id="BAAAHQ010000023">
    <property type="protein sequence ID" value="GAA0936149.1"/>
    <property type="molecule type" value="Genomic_DNA"/>
</dbReference>
<comment type="caution">
    <text evidence="3">The sequence shown here is derived from an EMBL/GenBank/DDBJ whole genome shotgun (WGS) entry which is preliminary data.</text>
</comment>
<proteinExistence type="predicted"/>
<dbReference type="CDD" id="cd13589">
    <property type="entry name" value="PBP2_polyamine_RpCGA009"/>
    <property type="match status" value="1"/>
</dbReference>
<keyword evidence="4" id="KW-1185">Reference proteome</keyword>
<dbReference type="SUPFAM" id="SSF53850">
    <property type="entry name" value="Periplasmic binding protein-like II"/>
    <property type="match status" value="1"/>
</dbReference>
<dbReference type="PANTHER" id="PTHR30006:SF2">
    <property type="entry name" value="ABC TRANSPORTER SUBSTRATE-BINDING PROTEIN"/>
    <property type="match status" value="1"/>
</dbReference>
<evidence type="ECO:0000256" key="1">
    <source>
        <dbReference type="ARBA" id="ARBA00022729"/>
    </source>
</evidence>
<dbReference type="InterPro" id="IPR006059">
    <property type="entry name" value="SBP"/>
</dbReference>
<evidence type="ECO:0000313" key="3">
    <source>
        <dbReference type="EMBL" id="GAA0936149.1"/>
    </source>
</evidence>
<dbReference type="PROSITE" id="PS51257">
    <property type="entry name" value="PROKAR_LIPOPROTEIN"/>
    <property type="match status" value="1"/>
</dbReference>
<protein>
    <submittedName>
        <fullName evidence="3">ABC transporter substrate-binding protein</fullName>
    </submittedName>
</protein>
<feature type="signal peptide" evidence="2">
    <location>
        <begin position="1"/>
        <end position="17"/>
    </location>
</feature>